<name>A0A9P5LA38_9HYPO</name>
<dbReference type="AlphaFoldDB" id="A0A9P5LA38"/>
<comment type="caution">
    <text evidence="3">The sequence shown here is derived from an EMBL/GenBank/DDBJ whole genome shotgun (WGS) entry which is preliminary data.</text>
</comment>
<evidence type="ECO:0000259" key="2">
    <source>
        <dbReference type="Pfam" id="PF00668"/>
    </source>
</evidence>
<dbReference type="GO" id="GO:0031177">
    <property type="term" value="F:phosphopantetheine binding"/>
    <property type="evidence" value="ECO:0007669"/>
    <property type="project" value="TreeGrafter"/>
</dbReference>
<dbReference type="PANTHER" id="PTHR45527:SF1">
    <property type="entry name" value="FATTY ACID SYNTHASE"/>
    <property type="match status" value="1"/>
</dbReference>
<dbReference type="Gene3D" id="3.30.559.30">
    <property type="entry name" value="Nonribosomal peptide synthetase, condensation domain"/>
    <property type="match status" value="1"/>
</dbReference>
<dbReference type="EMBL" id="JAANBB010000156">
    <property type="protein sequence ID" value="KAF7548168.1"/>
    <property type="molecule type" value="Genomic_DNA"/>
</dbReference>
<dbReference type="OrthoDB" id="416786at2759"/>
<dbReference type="GO" id="GO:0003824">
    <property type="term" value="F:catalytic activity"/>
    <property type="evidence" value="ECO:0007669"/>
    <property type="project" value="InterPro"/>
</dbReference>
<protein>
    <recommendedName>
        <fullName evidence="2">Condensation domain-containing protein</fullName>
    </recommendedName>
</protein>
<feature type="region of interest" description="Disordered" evidence="1">
    <location>
        <begin position="137"/>
        <end position="164"/>
    </location>
</feature>
<evidence type="ECO:0000256" key="1">
    <source>
        <dbReference type="SAM" id="MobiDB-lite"/>
    </source>
</evidence>
<dbReference type="GO" id="GO:0005737">
    <property type="term" value="C:cytoplasm"/>
    <property type="evidence" value="ECO:0007669"/>
    <property type="project" value="TreeGrafter"/>
</dbReference>
<dbReference type="GO" id="GO:0044550">
    <property type="term" value="P:secondary metabolite biosynthetic process"/>
    <property type="evidence" value="ECO:0007669"/>
    <property type="project" value="TreeGrafter"/>
</dbReference>
<proteinExistence type="predicted"/>
<evidence type="ECO:0000313" key="3">
    <source>
        <dbReference type="EMBL" id="KAF7548168.1"/>
    </source>
</evidence>
<sequence length="612" mass="67975">MTHVVVTFKAFVTEMDNTGLDGQASRRPELDRLRNQSTLFQSLRNLEYEAGSRWEQQWQLLSGIQTQHKGRTSAFGSAVTRPELYVLLISNLAAAEVKAIQFLGEVASYAADIDLGTFLRTGTINSLWKNINGSPNYTNGVNGNEGGRQRPSPVTTKAAGDSSRLGTHPLDLALEKTHIDTRDVLRTAPISSVQDFFLQLGLRGDISLINYVFEVEGPDLKRGLRHLTRLLETKNPIFRTTIVDLGEQEFAQVLLSKSTTSWSYPSELKPYLEGIMAQKFQLGTSAVQYALILGDATHEGRSFFAICMHHTHCDAFSRFLIGKEILQILKSPSDYARTENIERPWFGDFVTHLHTTALDEDPSRSWDDYLRGANMANIYPLEQAVVDGEFDGAVMDTIPVLLARGKTNSGATKNPTQVILAAWTMALAKLSGLCDITFGLCRHGRSSNSFADLRRIMGPLVNGVPFRISVQSGEEPAAALLQRVQDELTTTGEWEQKFAPGVFPSADGRQWVQSFVNLRSELHGMRDGCLSGNVGTDITKILPRPDLEMYDMKGHWAALLSITQQRDNFQVSMFYQSVLLDQHRAVSLFRGFRGFIDALSTTDGRSVGDFLA</sequence>
<dbReference type="Proteomes" id="UP000722485">
    <property type="component" value="Unassembled WGS sequence"/>
</dbReference>
<keyword evidence="4" id="KW-1185">Reference proteome</keyword>
<gene>
    <name evidence="3" type="ORF">G7Z17_g7233</name>
</gene>
<dbReference type="Gene3D" id="3.30.559.10">
    <property type="entry name" value="Chloramphenicol acetyltransferase-like domain"/>
    <property type="match status" value="1"/>
</dbReference>
<dbReference type="Pfam" id="PF00668">
    <property type="entry name" value="Condensation"/>
    <property type="match status" value="1"/>
</dbReference>
<organism evidence="3 4">
    <name type="scientific">Cylindrodendrum hubeiense</name>
    <dbReference type="NCBI Taxonomy" id="595255"/>
    <lineage>
        <taxon>Eukaryota</taxon>
        <taxon>Fungi</taxon>
        <taxon>Dikarya</taxon>
        <taxon>Ascomycota</taxon>
        <taxon>Pezizomycotina</taxon>
        <taxon>Sordariomycetes</taxon>
        <taxon>Hypocreomycetidae</taxon>
        <taxon>Hypocreales</taxon>
        <taxon>Nectriaceae</taxon>
        <taxon>Cylindrodendrum</taxon>
    </lineage>
</organism>
<dbReference type="InterPro" id="IPR023213">
    <property type="entry name" value="CAT-like_dom_sf"/>
</dbReference>
<dbReference type="GO" id="GO:0043041">
    <property type="term" value="P:amino acid activation for nonribosomal peptide biosynthetic process"/>
    <property type="evidence" value="ECO:0007669"/>
    <property type="project" value="TreeGrafter"/>
</dbReference>
<evidence type="ECO:0000313" key="4">
    <source>
        <dbReference type="Proteomes" id="UP000722485"/>
    </source>
</evidence>
<dbReference type="SUPFAM" id="SSF52777">
    <property type="entry name" value="CoA-dependent acyltransferases"/>
    <property type="match status" value="2"/>
</dbReference>
<feature type="domain" description="Condensation" evidence="2">
    <location>
        <begin position="187"/>
        <end position="490"/>
    </location>
</feature>
<reference evidence="3" key="1">
    <citation type="submission" date="2020-03" db="EMBL/GenBank/DDBJ databases">
        <title>Draft Genome Sequence of Cylindrodendrum hubeiense.</title>
        <authorList>
            <person name="Buettner E."/>
            <person name="Kellner H."/>
        </authorList>
    </citation>
    <scope>NUCLEOTIDE SEQUENCE</scope>
    <source>
        <strain evidence="3">IHI 201604</strain>
    </source>
</reference>
<accession>A0A9P5LA38</accession>
<dbReference type="PANTHER" id="PTHR45527">
    <property type="entry name" value="NONRIBOSOMAL PEPTIDE SYNTHETASE"/>
    <property type="match status" value="1"/>
</dbReference>
<dbReference type="InterPro" id="IPR001242">
    <property type="entry name" value="Condensation_dom"/>
</dbReference>